<dbReference type="EMBL" id="NEDP02005359">
    <property type="protein sequence ID" value="OWF41743.1"/>
    <property type="molecule type" value="Genomic_DNA"/>
</dbReference>
<proteinExistence type="predicted"/>
<evidence type="ECO:0000259" key="2">
    <source>
        <dbReference type="PROSITE" id="PS50041"/>
    </source>
</evidence>
<dbReference type="Gene3D" id="3.10.100.10">
    <property type="entry name" value="Mannose-Binding Protein A, subunit A"/>
    <property type="match status" value="1"/>
</dbReference>
<reference evidence="3 4" key="1">
    <citation type="journal article" date="2017" name="Nat. Ecol. Evol.">
        <title>Scallop genome provides insights into evolution of bilaterian karyotype and development.</title>
        <authorList>
            <person name="Wang S."/>
            <person name="Zhang J."/>
            <person name="Jiao W."/>
            <person name="Li J."/>
            <person name="Xun X."/>
            <person name="Sun Y."/>
            <person name="Guo X."/>
            <person name="Huan P."/>
            <person name="Dong B."/>
            <person name="Zhang L."/>
            <person name="Hu X."/>
            <person name="Sun X."/>
            <person name="Wang J."/>
            <person name="Zhao C."/>
            <person name="Wang Y."/>
            <person name="Wang D."/>
            <person name="Huang X."/>
            <person name="Wang R."/>
            <person name="Lv J."/>
            <person name="Li Y."/>
            <person name="Zhang Z."/>
            <person name="Liu B."/>
            <person name="Lu W."/>
            <person name="Hui Y."/>
            <person name="Liang J."/>
            <person name="Zhou Z."/>
            <person name="Hou R."/>
            <person name="Li X."/>
            <person name="Liu Y."/>
            <person name="Li H."/>
            <person name="Ning X."/>
            <person name="Lin Y."/>
            <person name="Zhao L."/>
            <person name="Xing Q."/>
            <person name="Dou J."/>
            <person name="Li Y."/>
            <person name="Mao J."/>
            <person name="Guo H."/>
            <person name="Dou H."/>
            <person name="Li T."/>
            <person name="Mu C."/>
            <person name="Jiang W."/>
            <person name="Fu Q."/>
            <person name="Fu X."/>
            <person name="Miao Y."/>
            <person name="Liu J."/>
            <person name="Yu Q."/>
            <person name="Li R."/>
            <person name="Liao H."/>
            <person name="Li X."/>
            <person name="Kong Y."/>
            <person name="Jiang Z."/>
            <person name="Chourrout D."/>
            <person name="Li R."/>
            <person name="Bao Z."/>
        </authorList>
    </citation>
    <scope>NUCLEOTIDE SEQUENCE [LARGE SCALE GENOMIC DNA]</scope>
    <source>
        <strain evidence="3 4">PY_sf001</strain>
    </source>
</reference>
<dbReference type="SUPFAM" id="SSF56436">
    <property type="entry name" value="C-type lectin-like"/>
    <property type="match status" value="1"/>
</dbReference>
<evidence type="ECO:0000313" key="3">
    <source>
        <dbReference type="EMBL" id="OWF41743.1"/>
    </source>
</evidence>
<dbReference type="PANTHER" id="PTHR22803">
    <property type="entry name" value="MANNOSE, PHOSPHOLIPASE, LECTIN RECEPTOR RELATED"/>
    <property type="match status" value="1"/>
</dbReference>
<name>A0A210PZ36_MIZYE</name>
<feature type="signal peptide" evidence="1">
    <location>
        <begin position="1"/>
        <end position="20"/>
    </location>
</feature>
<dbReference type="PROSITE" id="PS50041">
    <property type="entry name" value="C_TYPE_LECTIN_2"/>
    <property type="match status" value="1"/>
</dbReference>
<comment type="caution">
    <text evidence="3">The sequence shown here is derived from an EMBL/GenBank/DDBJ whole genome shotgun (WGS) entry which is preliminary data.</text>
</comment>
<keyword evidence="3" id="KW-0430">Lectin</keyword>
<sequence length="299" mass="34290">MKPYWMLTGLVLQYIVAVTGENKFDPNNEIGLTDRILFLLNGTFYDLKDNVCALQSKVDVLESTVNRSDSLSRKFSNETVITEIRQMVTRELHAFRKIQDGFENAIRLLQKEQADIRILVSSTCRQGHDNSTKDKELEVCEDGWLTTSTKCYYVSLDSEKTNWESAVTHCVGIDSRLVELRNAEEASNLLQLMPERVALRDYVYTGEMRTDDGVWAYLSDSEPVDDTARTWAPDEPGGSPQDCGCVTGNRQYRHYLFVFVGATPLEHYIVMEIPFSLEHYIVMEIPLLIKHQYINSHIK</sequence>
<dbReference type="GO" id="GO:0030246">
    <property type="term" value="F:carbohydrate binding"/>
    <property type="evidence" value="ECO:0007669"/>
    <property type="project" value="UniProtKB-KW"/>
</dbReference>
<dbReference type="SMART" id="SM00034">
    <property type="entry name" value="CLECT"/>
    <property type="match status" value="1"/>
</dbReference>
<protein>
    <submittedName>
        <fullName evidence="3">C-type lectin domain family 4 member M</fullName>
    </submittedName>
</protein>
<dbReference type="InterPro" id="IPR001304">
    <property type="entry name" value="C-type_lectin-like"/>
</dbReference>
<accession>A0A210PZ36</accession>
<keyword evidence="4" id="KW-1185">Reference proteome</keyword>
<evidence type="ECO:0000313" key="4">
    <source>
        <dbReference type="Proteomes" id="UP000242188"/>
    </source>
</evidence>
<dbReference type="InterPro" id="IPR016187">
    <property type="entry name" value="CTDL_fold"/>
</dbReference>
<organism evidence="3 4">
    <name type="scientific">Mizuhopecten yessoensis</name>
    <name type="common">Japanese scallop</name>
    <name type="synonym">Patinopecten yessoensis</name>
    <dbReference type="NCBI Taxonomy" id="6573"/>
    <lineage>
        <taxon>Eukaryota</taxon>
        <taxon>Metazoa</taxon>
        <taxon>Spiralia</taxon>
        <taxon>Lophotrochozoa</taxon>
        <taxon>Mollusca</taxon>
        <taxon>Bivalvia</taxon>
        <taxon>Autobranchia</taxon>
        <taxon>Pteriomorphia</taxon>
        <taxon>Pectinida</taxon>
        <taxon>Pectinoidea</taxon>
        <taxon>Pectinidae</taxon>
        <taxon>Mizuhopecten</taxon>
    </lineage>
</organism>
<gene>
    <name evidence="3" type="ORF">KP79_PYT23925</name>
</gene>
<dbReference type="CDD" id="cd00037">
    <property type="entry name" value="CLECT"/>
    <property type="match status" value="1"/>
</dbReference>
<dbReference type="Proteomes" id="UP000242188">
    <property type="component" value="Unassembled WGS sequence"/>
</dbReference>
<dbReference type="InterPro" id="IPR016186">
    <property type="entry name" value="C-type_lectin-like/link_sf"/>
</dbReference>
<dbReference type="AlphaFoldDB" id="A0A210PZ36"/>
<dbReference type="InterPro" id="IPR050111">
    <property type="entry name" value="C-type_lectin/snaclec_domain"/>
</dbReference>
<feature type="chain" id="PRO_5012194188" evidence="1">
    <location>
        <begin position="21"/>
        <end position="299"/>
    </location>
</feature>
<feature type="domain" description="C-type lectin" evidence="2">
    <location>
        <begin position="147"/>
        <end position="253"/>
    </location>
</feature>
<keyword evidence="1" id="KW-0732">Signal</keyword>
<evidence type="ECO:0000256" key="1">
    <source>
        <dbReference type="SAM" id="SignalP"/>
    </source>
</evidence>
<dbReference type="OrthoDB" id="9896688at2759"/>